<gene>
    <name evidence="1" type="ORF">DHETER_LOCUS2716</name>
</gene>
<dbReference type="Proteomes" id="UP000789702">
    <property type="component" value="Unassembled WGS sequence"/>
</dbReference>
<evidence type="ECO:0000313" key="1">
    <source>
        <dbReference type="EMBL" id="CAG8494585.1"/>
    </source>
</evidence>
<accession>A0ACA9KUZ1</accession>
<proteinExistence type="predicted"/>
<protein>
    <submittedName>
        <fullName evidence="1">4752_t:CDS:1</fullName>
    </submittedName>
</protein>
<sequence length="50" mass="5446">MWEVRICICSSYSFKCSFVSIGVELSSRSVYALVEVVENPLSISGASAKL</sequence>
<dbReference type="EMBL" id="CAJVPU010002083">
    <property type="protein sequence ID" value="CAG8494585.1"/>
    <property type="molecule type" value="Genomic_DNA"/>
</dbReference>
<reference evidence="1" key="1">
    <citation type="submission" date="2021-06" db="EMBL/GenBank/DDBJ databases">
        <authorList>
            <person name="Kallberg Y."/>
            <person name="Tangrot J."/>
            <person name="Rosling A."/>
        </authorList>
    </citation>
    <scope>NUCLEOTIDE SEQUENCE</scope>
    <source>
        <strain evidence="1">IL203A</strain>
    </source>
</reference>
<comment type="caution">
    <text evidence="1">The sequence shown here is derived from an EMBL/GenBank/DDBJ whole genome shotgun (WGS) entry which is preliminary data.</text>
</comment>
<organism evidence="1 2">
    <name type="scientific">Dentiscutata heterogama</name>
    <dbReference type="NCBI Taxonomy" id="1316150"/>
    <lineage>
        <taxon>Eukaryota</taxon>
        <taxon>Fungi</taxon>
        <taxon>Fungi incertae sedis</taxon>
        <taxon>Mucoromycota</taxon>
        <taxon>Glomeromycotina</taxon>
        <taxon>Glomeromycetes</taxon>
        <taxon>Diversisporales</taxon>
        <taxon>Gigasporaceae</taxon>
        <taxon>Dentiscutata</taxon>
    </lineage>
</organism>
<evidence type="ECO:0000313" key="2">
    <source>
        <dbReference type="Proteomes" id="UP000789702"/>
    </source>
</evidence>
<keyword evidence="2" id="KW-1185">Reference proteome</keyword>
<name>A0ACA9KUZ1_9GLOM</name>